<feature type="transmembrane region" description="Helical" evidence="1">
    <location>
        <begin position="175"/>
        <end position="193"/>
    </location>
</feature>
<dbReference type="AlphaFoldDB" id="K5Y4Z5"/>
<evidence type="ECO:0000313" key="3">
    <source>
        <dbReference type="EMBL" id="EKM83115.1"/>
    </source>
</evidence>
<feature type="transmembrane region" description="Helical" evidence="1">
    <location>
        <begin position="83"/>
        <end position="112"/>
    </location>
</feature>
<dbReference type="EMBL" id="JH971386">
    <property type="protein sequence ID" value="EKM83115.1"/>
    <property type="molecule type" value="Genomic_DNA"/>
</dbReference>
<sequence length="233" mass="26830">MNMEVELVWKSRWNFTKILYLLNRYLIIADAIFLELHYFGTNVPMCKPLIFAAAVLYLFGVFVSESLLIARVIVVWKSTMDKYIFIIVLLGTMYAALVIYSLTSFILLLRPLQYFTLLPFGGCLTDTHGATFWKEFACLLIYDAIMLASMTYPTIKIYRRPHQSELVRHVHVEGVIFYVYLLLLDILCLVMQLAFPDDIFLFTMPSCMIRSILAGRVVLNIRELGARPVSGTN</sequence>
<evidence type="ECO:0000313" key="4">
    <source>
        <dbReference type="Proteomes" id="UP000008493"/>
    </source>
</evidence>
<dbReference type="InterPro" id="IPR045340">
    <property type="entry name" value="DUF6533"/>
</dbReference>
<protein>
    <recommendedName>
        <fullName evidence="2">DUF6533 domain-containing protein</fullName>
    </recommendedName>
</protein>
<reference evidence="4" key="1">
    <citation type="journal article" date="2012" name="Proc. Natl. Acad. Sci. U.S.A.">
        <title>Genome sequence of the button mushroom Agaricus bisporus reveals mechanisms governing adaptation to a humic-rich ecological niche.</title>
        <authorList>
            <person name="Morin E."/>
            <person name="Kohler A."/>
            <person name="Baker A.R."/>
            <person name="Foulongne-Oriol M."/>
            <person name="Lombard V."/>
            <person name="Nagy L.G."/>
            <person name="Ohm R.A."/>
            <person name="Patyshakuliyeva A."/>
            <person name="Brun A."/>
            <person name="Aerts A.L."/>
            <person name="Bailey A.M."/>
            <person name="Billette C."/>
            <person name="Coutinho P.M."/>
            <person name="Deakin G."/>
            <person name="Doddapaneni H."/>
            <person name="Floudas D."/>
            <person name="Grimwood J."/>
            <person name="Hilden K."/>
            <person name="Kuees U."/>
            <person name="LaButti K.M."/>
            <person name="Lapidus A."/>
            <person name="Lindquist E.A."/>
            <person name="Lucas S.M."/>
            <person name="Murat C."/>
            <person name="Riley R.W."/>
            <person name="Salamov A.A."/>
            <person name="Schmutz J."/>
            <person name="Subramanian V."/>
            <person name="Woesten H.A.B."/>
            <person name="Xu J."/>
            <person name="Eastwood D.C."/>
            <person name="Foster G.D."/>
            <person name="Sonnenberg A.S."/>
            <person name="Cullen D."/>
            <person name="de Vries R.P."/>
            <person name="Lundell T."/>
            <person name="Hibbett D.S."/>
            <person name="Henrissat B."/>
            <person name="Burton K.S."/>
            <person name="Kerrigan R.W."/>
            <person name="Challen M.P."/>
            <person name="Grigoriev I.V."/>
            <person name="Martin F."/>
        </authorList>
    </citation>
    <scope>NUCLEOTIDE SEQUENCE [LARGE SCALE GENOMIC DNA]</scope>
    <source>
        <strain evidence="4">JB137-S8 / ATCC MYA-4627 / FGSC 10392</strain>
    </source>
</reference>
<proteinExistence type="predicted"/>
<keyword evidence="1" id="KW-0812">Transmembrane</keyword>
<feature type="domain" description="DUF6533" evidence="2">
    <location>
        <begin position="4"/>
        <end position="28"/>
    </location>
</feature>
<accession>K5Y4Z5</accession>
<dbReference type="RefSeq" id="XP_007326949.1">
    <property type="nucleotide sequence ID" value="XM_007326887.1"/>
</dbReference>
<dbReference type="OMA" id="CKPLIFA"/>
<dbReference type="HOGENOM" id="CLU_035509_11_4_1"/>
<keyword evidence="1" id="KW-0472">Membrane</keyword>
<dbReference type="KEGG" id="abp:AGABI1DRAFT125593"/>
<dbReference type="Proteomes" id="UP000008493">
    <property type="component" value="Unassembled WGS sequence"/>
</dbReference>
<feature type="transmembrane region" description="Helical" evidence="1">
    <location>
        <begin position="132"/>
        <end position="155"/>
    </location>
</feature>
<organism evidence="3 4">
    <name type="scientific">Agaricus bisporus var. burnettii (strain JB137-S8 / ATCC MYA-4627 / FGSC 10392)</name>
    <name type="common">White button mushroom</name>
    <dbReference type="NCBI Taxonomy" id="597362"/>
    <lineage>
        <taxon>Eukaryota</taxon>
        <taxon>Fungi</taxon>
        <taxon>Dikarya</taxon>
        <taxon>Basidiomycota</taxon>
        <taxon>Agaricomycotina</taxon>
        <taxon>Agaricomycetes</taxon>
        <taxon>Agaricomycetidae</taxon>
        <taxon>Agaricales</taxon>
        <taxon>Agaricineae</taxon>
        <taxon>Agaricaceae</taxon>
        <taxon>Agaricus</taxon>
    </lineage>
</organism>
<dbReference type="OrthoDB" id="3350812at2759"/>
<feature type="transmembrane region" description="Helical" evidence="1">
    <location>
        <begin position="51"/>
        <end position="76"/>
    </location>
</feature>
<evidence type="ECO:0000259" key="2">
    <source>
        <dbReference type="Pfam" id="PF20151"/>
    </source>
</evidence>
<dbReference type="Pfam" id="PF20151">
    <property type="entry name" value="DUF6533"/>
    <property type="match status" value="1"/>
</dbReference>
<keyword evidence="4" id="KW-1185">Reference proteome</keyword>
<name>K5Y4Z5_AGABU</name>
<feature type="transmembrane region" description="Helical" evidence="1">
    <location>
        <begin position="21"/>
        <end position="39"/>
    </location>
</feature>
<gene>
    <name evidence="3" type="ORF">AGABI1DRAFT_125593</name>
</gene>
<dbReference type="InParanoid" id="K5Y4Z5"/>
<keyword evidence="1" id="KW-1133">Transmembrane helix</keyword>
<evidence type="ECO:0000256" key="1">
    <source>
        <dbReference type="SAM" id="Phobius"/>
    </source>
</evidence>
<dbReference type="GeneID" id="18826341"/>